<feature type="transmembrane region" description="Helical" evidence="6">
    <location>
        <begin position="135"/>
        <end position="159"/>
    </location>
</feature>
<feature type="transmembrane region" description="Helical" evidence="6">
    <location>
        <begin position="66"/>
        <end position="85"/>
    </location>
</feature>
<feature type="transmembrane region" description="Helical" evidence="6">
    <location>
        <begin position="97"/>
        <end position="115"/>
    </location>
</feature>
<name>A0ABU2HFC3_9GAMM</name>
<keyword evidence="5 6" id="KW-0472">Membrane</keyword>
<evidence type="ECO:0000256" key="6">
    <source>
        <dbReference type="SAM" id="Phobius"/>
    </source>
</evidence>
<feature type="transmembrane region" description="Helical" evidence="6">
    <location>
        <begin position="16"/>
        <end position="36"/>
    </location>
</feature>
<dbReference type="Proteomes" id="UP001267407">
    <property type="component" value="Unassembled WGS sequence"/>
</dbReference>
<evidence type="ECO:0000256" key="4">
    <source>
        <dbReference type="ARBA" id="ARBA00022989"/>
    </source>
</evidence>
<feature type="transmembrane region" description="Helical" evidence="6">
    <location>
        <begin position="223"/>
        <end position="245"/>
    </location>
</feature>
<feature type="transmembrane region" description="Helical" evidence="6">
    <location>
        <begin position="278"/>
        <end position="296"/>
    </location>
</feature>
<evidence type="ECO:0000313" key="7">
    <source>
        <dbReference type="EMBL" id="MDS1309773.1"/>
    </source>
</evidence>
<evidence type="ECO:0000313" key="8">
    <source>
        <dbReference type="Proteomes" id="UP001267407"/>
    </source>
</evidence>
<protein>
    <submittedName>
        <fullName evidence="7">DASS family sodium-coupled anion symporter</fullName>
    </submittedName>
</protein>
<comment type="caution">
    <text evidence="7">The sequence shown here is derived from an EMBL/GenBank/DDBJ whole genome shotgun (WGS) entry which is preliminary data.</text>
</comment>
<dbReference type="PANTHER" id="PTHR10283:SF82">
    <property type="entry name" value="SOLUTE CARRIER FAMILY 13 MEMBER 2"/>
    <property type="match status" value="1"/>
</dbReference>
<evidence type="ECO:0000256" key="2">
    <source>
        <dbReference type="ARBA" id="ARBA00022448"/>
    </source>
</evidence>
<dbReference type="EMBL" id="JAVMBO010000007">
    <property type="protein sequence ID" value="MDS1309773.1"/>
    <property type="molecule type" value="Genomic_DNA"/>
</dbReference>
<keyword evidence="4 6" id="KW-1133">Transmembrane helix</keyword>
<dbReference type="InterPro" id="IPR031312">
    <property type="entry name" value="Na/sul_symport_CS"/>
</dbReference>
<dbReference type="NCBIfam" id="TIGR00785">
    <property type="entry name" value="dass"/>
    <property type="match status" value="1"/>
</dbReference>
<dbReference type="InterPro" id="IPR001898">
    <property type="entry name" value="SLC13A/DASS"/>
</dbReference>
<organism evidence="7 8">
    <name type="scientific">Marinobacter xiaoshiensis</name>
    <dbReference type="NCBI Taxonomy" id="3073652"/>
    <lineage>
        <taxon>Bacteria</taxon>
        <taxon>Pseudomonadati</taxon>
        <taxon>Pseudomonadota</taxon>
        <taxon>Gammaproteobacteria</taxon>
        <taxon>Pseudomonadales</taxon>
        <taxon>Marinobacteraceae</taxon>
        <taxon>Marinobacter</taxon>
    </lineage>
</organism>
<evidence type="ECO:0000256" key="1">
    <source>
        <dbReference type="ARBA" id="ARBA00004141"/>
    </source>
</evidence>
<reference evidence="7" key="1">
    <citation type="submission" date="2023-09" db="EMBL/GenBank/DDBJ databases">
        <title>Marinobacter sediminicola sp. nov. and Marinobacter maritimum sp. nov., isolated from marine sediment.</title>
        <authorList>
            <person name="An J."/>
        </authorList>
    </citation>
    <scope>NUCLEOTIDE SEQUENCE</scope>
    <source>
        <strain evidence="7">F60267</strain>
    </source>
</reference>
<evidence type="ECO:0000256" key="3">
    <source>
        <dbReference type="ARBA" id="ARBA00022692"/>
    </source>
</evidence>
<feature type="transmembrane region" description="Helical" evidence="6">
    <location>
        <begin position="343"/>
        <end position="366"/>
    </location>
</feature>
<feature type="transmembrane region" description="Helical" evidence="6">
    <location>
        <begin position="461"/>
        <end position="481"/>
    </location>
</feature>
<feature type="transmembrane region" description="Helical" evidence="6">
    <location>
        <begin position="302"/>
        <end position="322"/>
    </location>
</feature>
<gene>
    <name evidence="7" type="ORF">RKA07_06575</name>
</gene>
<keyword evidence="2" id="KW-0813">Transport</keyword>
<accession>A0ABU2HFC3</accession>
<proteinExistence type="predicted"/>
<dbReference type="Pfam" id="PF00939">
    <property type="entry name" value="Na_sulph_symp"/>
    <property type="match status" value="1"/>
</dbReference>
<evidence type="ECO:0000256" key="5">
    <source>
        <dbReference type="ARBA" id="ARBA00023136"/>
    </source>
</evidence>
<sequence length="487" mass="51389">MLDQQSTTENLQGYPISQLVGLLVGAGFLLMTVALPPPESMTVEAWSALGLMLLMATWWSTEAIPIPATALLPIVLVPGLGLGSISQATSPYAHPIIFLFLGGFTLGLAMQRWELHRRIALMTLRAVGNEPKRQVAGFMLATAFLSMWVSNTATAIMMLPIGLSVISMMGNGQPENVQRYATALLLAIAYSASVGGIATLIGTPPNALLAAYLSETQGVSVGFAQWMLLGVPVATVMLALIWWWLTRHDFGLVAQEGAGEAIRDELAALGKMSRGEKLVAVVFVLTASAWIFRPLLSASIMPWLTDTGIAISAAIAMFIIPVSVRQQTFVLDWDAAKGIPWGVLLLFGGGLAMAGVISSSGLASWIAESMGVASALPLIVMITLVVAVIIFLTEVTSNTATTAAFLPLLGALALSQEISPLLLTIPAAIAASCAFMMPVATPPNAIVFSSGDMKIGDMIRAGFALNIIGIVVVTLLCYLLMDFVFTI</sequence>
<dbReference type="CDD" id="cd01115">
    <property type="entry name" value="SLC13_permease"/>
    <property type="match status" value="1"/>
</dbReference>
<keyword evidence="8" id="KW-1185">Reference proteome</keyword>
<dbReference type="RefSeq" id="WP_200200978.1">
    <property type="nucleotide sequence ID" value="NZ_JAVMBO010000007.1"/>
</dbReference>
<comment type="subcellular location">
    <subcellularLocation>
        <location evidence="1">Membrane</location>
        <topology evidence="1">Multi-pass membrane protein</topology>
    </subcellularLocation>
</comment>
<keyword evidence="3 6" id="KW-0812">Transmembrane</keyword>
<feature type="transmembrane region" description="Helical" evidence="6">
    <location>
        <begin position="180"/>
        <end position="203"/>
    </location>
</feature>
<dbReference type="PROSITE" id="PS01271">
    <property type="entry name" value="NA_SULFATE"/>
    <property type="match status" value="1"/>
</dbReference>
<feature type="transmembrane region" description="Helical" evidence="6">
    <location>
        <begin position="372"/>
        <end position="392"/>
    </location>
</feature>
<dbReference type="PANTHER" id="PTHR10283">
    <property type="entry name" value="SOLUTE CARRIER FAMILY 13 MEMBER"/>
    <property type="match status" value="1"/>
</dbReference>